<dbReference type="AlphaFoldDB" id="A0A834MX07"/>
<dbReference type="Proteomes" id="UP000617340">
    <property type="component" value="Unassembled WGS sequence"/>
</dbReference>
<accession>A0A834MX07</accession>
<keyword evidence="2" id="KW-1185">Reference proteome</keyword>
<name>A0A834MX07_VESGE</name>
<dbReference type="EMBL" id="JACSDZ010000015">
    <property type="protein sequence ID" value="KAF7386208.1"/>
    <property type="molecule type" value="Genomic_DNA"/>
</dbReference>
<evidence type="ECO:0000313" key="2">
    <source>
        <dbReference type="Proteomes" id="UP000617340"/>
    </source>
</evidence>
<evidence type="ECO:0000313" key="1">
    <source>
        <dbReference type="EMBL" id="KAF7386208.1"/>
    </source>
</evidence>
<proteinExistence type="predicted"/>
<reference evidence="1" key="1">
    <citation type="journal article" date="2020" name="G3 (Bethesda)">
        <title>High-Quality Assemblies for Three Invasive Social Wasps from the &lt;i&gt;Vespula&lt;/i&gt; Genus.</title>
        <authorList>
            <person name="Harrop T.W.R."/>
            <person name="Guhlin J."/>
            <person name="McLaughlin G.M."/>
            <person name="Permina E."/>
            <person name="Stockwell P."/>
            <person name="Gilligan J."/>
            <person name="Le Lec M.F."/>
            <person name="Gruber M.A.M."/>
            <person name="Quinn O."/>
            <person name="Lovegrove M."/>
            <person name="Duncan E.J."/>
            <person name="Remnant E.J."/>
            <person name="Van Eeckhoven J."/>
            <person name="Graham B."/>
            <person name="Knapp R.A."/>
            <person name="Langford K.W."/>
            <person name="Kronenberg Z."/>
            <person name="Press M.O."/>
            <person name="Eacker S.M."/>
            <person name="Wilson-Rankin E.E."/>
            <person name="Purcell J."/>
            <person name="Lester P.J."/>
            <person name="Dearden P.K."/>
        </authorList>
    </citation>
    <scope>NUCLEOTIDE SEQUENCE</scope>
    <source>
        <strain evidence="1">Linc-1</strain>
    </source>
</reference>
<organism evidence="1 2">
    <name type="scientific">Vespula germanica</name>
    <name type="common">German yellow jacket</name>
    <name type="synonym">Paravespula germanica</name>
    <dbReference type="NCBI Taxonomy" id="30212"/>
    <lineage>
        <taxon>Eukaryota</taxon>
        <taxon>Metazoa</taxon>
        <taxon>Ecdysozoa</taxon>
        <taxon>Arthropoda</taxon>
        <taxon>Hexapoda</taxon>
        <taxon>Insecta</taxon>
        <taxon>Pterygota</taxon>
        <taxon>Neoptera</taxon>
        <taxon>Endopterygota</taxon>
        <taxon>Hymenoptera</taxon>
        <taxon>Apocrita</taxon>
        <taxon>Aculeata</taxon>
        <taxon>Vespoidea</taxon>
        <taxon>Vespidae</taxon>
        <taxon>Vespinae</taxon>
        <taxon>Vespula</taxon>
    </lineage>
</organism>
<protein>
    <submittedName>
        <fullName evidence="1">Uncharacterized protein</fullName>
    </submittedName>
</protein>
<gene>
    <name evidence="1" type="ORF">HZH68_013340</name>
</gene>
<comment type="caution">
    <text evidence="1">The sequence shown here is derived from an EMBL/GenBank/DDBJ whole genome shotgun (WGS) entry which is preliminary data.</text>
</comment>
<sequence>MTELTGRGMEATLEYEFPYERFPNNRSAVCFVVGRGPTDATVEEEVEKEEVERRGWMLTKLSMERAVKMAIETDERIGGWLRRVVY</sequence>